<feature type="domain" description="DC1" evidence="3">
    <location>
        <begin position="67"/>
        <end position="114"/>
    </location>
</feature>
<dbReference type="SUPFAM" id="SSF57889">
    <property type="entry name" value="Cysteine-rich domain"/>
    <property type="match status" value="4"/>
</dbReference>
<evidence type="ECO:0000259" key="3">
    <source>
        <dbReference type="Pfam" id="PF03107"/>
    </source>
</evidence>
<proteinExistence type="predicted"/>
<keyword evidence="5" id="KW-1185">Reference proteome</keyword>
<evidence type="ECO:0000256" key="2">
    <source>
        <dbReference type="SAM" id="MobiDB-lite"/>
    </source>
</evidence>
<dbReference type="InterPro" id="IPR004146">
    <property type="entry name" value="DC1"/>
</dbReference>
<evidence type="ECO:0000313" key="5">
    <source>
        <dbReference type="Proteomes" id="UP001415857"/>
    </source>
</evidence>
<sequence length="451" mass="50431">MEIQHFSHDHPLTLQKNKKKKKKNKEVDYCDGCFLPISGDPIYGCSQCEDFILHKSCIELPQQIRHPFHPQHPLILLRERFPDVAKRCCDACGQPCFGFIFQCVACGFDLDVHCSSLVPTISYEGHHHLLIPLTKFSKRRVCKCCGTRGDRFVFRCVECDFNVHKLCAELPQQIQHPFHTPHPLTLGDHGVRLECHACNVYIDKGSFRCEECSFNLCSKCALLVPSIKYEGHEHLLTLFEKVYWTSRPNSGQCNSCDAFCDSFVFRCVECDINSHIHCLPSLLPRTINHKCHKDTLTLLDSIVGKENLDKSYCDSCGKERDPKHAVYYCADCHFVAHIGCVISEVLPSLIAGQESSVRPKKVVIKPKGTALGATAGDEVTAISASATLPSSENVEVVVSTAVEPSLAKLDEEIAKLHVDLEALEGKRAQYVASKMPSSKDECLSEPSTLEE</sequence>
<dbReference type="AlphaFoldDB" id="A0AAP0WS38"/>
<dbReference type="InterPro" id="IPR046349">
    <property type="entry name" value="C1-like_sf"/>
</dbReference>
<keyword evidence="1" id="KW-0677">Repeat</keyword>
<organism evidence="4 5">
    <name type="scientific">Liquidambar formosana</name>
    <name type="common">Formosan gum</name>
    <dbReference type="NCBI Taxonomy" id="63359"/>
    <lineage>
        <taxon>Eukaryota</taxon>
        <taxon>Viridiplantae</taxon>
        <taxon>Streptophyta</taxon>
        <taxon>Embryophyta</taxon>
        <taxon>Tracheophyta</taxon>
        <taxon>Spermatophyta</taxon>
        <taxon>Magnoliopsida</taxon>
        <taxon>eudicotyledons</taxon>
        <taxon>Gunneridae</taxon>
        <taxon>Pentapetalae</taxon>
        <taxon>Saxifragales</taxon>
        <taxon>Altingiaceae</taxon>
        <taxon>Liquidambar</taxon>
    </lineage>
</organism>
<dbReference type="PANTHER" id="PTHR46288">
    <property type="entry name" value="PHORBOL-ESTER/DAG-TYPE DOMAIN-CONTAINING PROTEIN"/>
    <property type="match status" value="1"/>
</dbReference>
<feature type="domain" description="DC1" evidence="3">
    <location>
        <begin position="178"/>
        <end position="221"/>
    </location>
</feature>
<gene>
    <name evidence="4" type="ORF">L1049_023131</name>
</gene>
<feature type="domain" description="DC1" evidence="3">
    <location>
        <begin position="290"/>
        <end position="341"/>
    </location>
</feature>
<evidence type="ECO:0000256" key="1">
    <source>
        <dbReference type="ARBA" id="ARBA00022737"/>
    </source>
</evidence>
<dbReference type="Proteomes" id="UP001415857">
    <property type="component" value="Unassembled WGS sequence"/>
</dbReference>
<feature type="region of interest" description="Disordered" evidence="2">
    <location>
        <begin position="432"/>
        <end position="451"/>
    </location>
</feature>
<reference evidence="4 5" key="1">
    <citation type="journal article" date="2024" name="Plant J.">
        <title>Genome sequences and population genomics reveal climatic adaptation and genomic divergence between two closely related sweetgum species.</title>
        <authorList>
            <person name="Xu W.Q."/>
            <person name="Ren C.Q."/>
            <person name="Zhang X.Y."/>
            <person name="Comes H.P."/>
            <person name="Liu X.H."/>
            <person name="Li Y.G."/>
            <person name="Kettle C.J."/>
            <person name="Jalonen R."/>
            <person name="Gaisberger H."/>
            <person name="Ma Y.Z."/>
            <person name="Qiu Y.X."/>
        </authorList>
    </citation>
    <scope>NUCLEOTIDE SEQUENCE [LARGE SCALE GENOMIC DNA]</scope>
    <source>
        <strain evidence="4">Hangzhou</strain>
    </source>
</reference>
<dbReference type="PANTHER" id="PTHR46288:SF27">
    <property type="entry name" value="CYSTEINE_HISTIDINE-RICH C1 DOMAIN FAMILY PROTEIN"/>
    <property type="match status" value="1"/>
</dbReference>
<comment type="caution">
    <text evidence="4">The sequence shown here is derived from an EMBL/GenBank/DDBJ whole genome shotgun (WGS) entry which is preliminary data.</text>
</comment>
<dbReference type="EMBL" id="JBBPBK010000011">
    <property type="protein sequence ID" value="KAK9275858.1"/>
    <property type="molecule type" value="Genomic_DNA"/>
</dbReference>
<name>A0AAP0WS38_LIQFO</name>
<dbReference type="Pfam" id="PF03107">
    <property type="entry name" value="C1_2"/>
    <property type="match status" value="5"/>
</dbReference>
<accession>A0AAP0WS38</accession>
<evidence type="ECO:0000313" key="4">
    <source>
        <dbReference type="EMBL" id="KAK9275858.1"/>
    </source>
</evidence>
<protein>
    <recommendedName>
        <fullName evidence="3">DC1 domain-containing protein</fullName>
    </recommendedName>
</protein>
<feature type="domain" description="DC1" evidence="3">
    <location>
        <begin position="6"/>
        <end position="58"/>
    </location>
</feature>
<feature type="domain" description="DC1" evidence="3">
    <location>
        <begin position="126"/>
        <end position="168"/>
    </location>
</feature>